<reference evidence="3 4" key="1">
    <citation type="journal article" date="2015" name="Genome Announc.">
        <title>Draft genome sequence of a Halorubrum H3 strain isolated from the burlinskoye salt lake (Altai Krai, Russia).</title>
        <authorList>
            <person name="Rozanov A.S."/>
            <person name="Bryanskaya A.V."/>
            <person name="Malup T.K."/>
            <person name="Kotenko A.V."/>
            <person name="Peltek S.E."/>
        </authorList>
    </citation>
    <scope>NUCLEOTIDE SEQUENCE [LARGE SCALE GENOMIC DNA]</scope>
    <source>
        <strain evidence="3 4">H3</strain>
    </source>
</reference>
<proteinExistence type="predicted"/>
<organism evidence="3 4">
    <name type="scientific">Halorubrum saccharovorum</name>
    <dbReference type="NCBI Taxonomy" id="2248"/>
    <lineage>
        <taxon>Archaea</taxon>
        <taxon>Methanobacteriati</taxon>
        <taxon>Methanobacteriota</taxon>
        <taxon>Stenosarchaea group</taxon>
        <taxon>Halobacteria</taxon>
        <taxon>Halobacteriales</taxon>
        <taxon>Haloferacaceae</taxon>
        <taxon>Halorubrum</taxon>
    </lineage>
</organism>
<dbReference type="PANTHER" id="PTHR21028">
    <property type="entry name" value="SI:CH211-156B7.4"/>
    <property type="match status" value="1"/>
</dbReference>
<feature type="domain" description="CYTH" evidence="2">
    <location>
        <begin position="1"/>
        <end position="192"/>
    </location>
</feature>
<evidence type="ECO:0000313" key="4">
    <source>
        <dbReference type="Proteomes" id="UP000053331"/>
    </source>
</evidence>
<keyword evidence="4" id="KW-1185">Reference proteome</keyword>
<evidence type="ECO:0000259" key="2">
    <source>
        <dbReference type="PROSITE" id="PS51707"/>
    </source>
</evidence>
<evidence type="ECO:0000313" key="3">
    <source>
        <dbReference type="EMBL" id="KDS92292.1"/>
    </source>
</evidence>
<dbReference type="InterPro" id="IPR033469">
    <property type="entry name" value="CYTH-like_dom_sf"/>
</dbReference>
<name>A0A081EY04_9EURY</name>
<protein>
    <submittedName>
        <fullName evidence="3">Adenylate cyclase</fullName>
    </submittedName>
</protein>
<dbReference type="EMBL" id="JNFH02000003">
    <property type="protein sequence ID" value="KDS92292.1"/>
    <property type="molecule type" value="Genomic_DNA"/>
</dbReference>
<feature type="region of interest" description="Disordered" evidence="1">
    <location>
        <begin position="38"/>
        <end position="77"/>
    </location>
</feature>
<dbReference type="SMART" id="SM01118">
    <property type="entry name" value="CYTH"/>
    <property type="match status" value="1"/>
</dbReference>
<dbReference type="InterPro" id="IPR023577">
    <property type="entry name" value="CYTH_domain"/>
</dbReference>
<dbReference type="RefSeq" id="WP_050023076.1">
    <property type="nucleotide sequence ID" value="NZ_JNFH02000003.1"/>
</dbReference>
<dbReference type="Gene3D" id="2.40.320.10">
    <property type="entry name" value="Hypothetical Protein Pfu-838710-001"/>
    <property type="match status" value="1"/>
</dbReference>
<dbReference type="InterPro" id="IPR008173">
    <property type="entry name" value="Adenylyl_cyclase_CyaB"/>
</dbReference>
<gene>
    <name evidence="3" type="ORF">FK85_08905</name>
</gene>
<sequence>MFEVEIKVPADIDAVRERLREAGAERVDARRQRDAYYDAPHRDFAETDEALRVRHESPLPDGIGGETESSADPDAETTKLTYKGPLLDEGSKTRTEHETAVVDGEAMAGVLSGLGFEPAAIVEKRREFWSFEGFTVTLDAVDGVGEFVEIEREIDDEDAIEATRDEALEALDRLGLDGDSQIRTSYLGLLLADGDGAD</sequence>
<comment type="caution">
    <text evidence="3">The sequence shown here is derived from an EMBL/GenBank/DDBJ whole genome shotgun (WGS) entry which is preliminary data.</text>
</comment>
<dbReference type="AlphaFoldDB" id="A0A081EY04"/>
<dbReference type="PANTHER" id="PTHR21028:SF2">
    <property type="entry name" value="CYTH DOMAIN-CONTAINING PROTEIN"/>
    <property type="match status" value="1"/>
</dbReference>
<dbReference type="CDD" id="cd07890">
    <property type="entry name" value="CYTH-like_AC_IV-like"/>
    <property type="match status" value="1"/>
</dbReference>
<dbReference type="Pfam" id="PF01928">
    <property type="entry name" value="CYTH"/>
    <property type="match status" value="1"/>
</dbReference>
<evidence type="ECO:0000256" key="1">
    <source>
        <dbReference type="SAM" id="MobiDB-lite"/>
    </source>
</evidence>
<dbReference type="Proteomes" id="UP000053331">
    <property type="component" value="Unassembled WGS sequence"/>
</dbReference>
<dbReference type="NCBIfam" id="TIGR00318">
    <property type="entry name" value="cyaB"/>
    <property type="match status" value="1"/>
</dbReference>
<dbReference type="SUPFAM" id="SSF55154">
    <property type="entry name" value="CYTH-like phosphatases"/>
    <property type="match status" value="1"/>
</dbReference>
<accession>A0A081EY04</accession>
<dbReference type="PROSITE" id="PS51707">
    <property type="entry name" value="CYTH"/>
    <property type="match status" value="1"/>
</dbReference>
<dbReference type="OrthoDB" id="46040at2157"/>
<feature type="compositionally biased region" description="Basic and acidic residues" evidence="1">
    <location>
        <begin position="38"/>
        <end position="58"/>
    </location>
</feature>